<dbReference type="GO" id="GO:0000287">
    <property type="term" value="F:magnesium ion binding"/>
    <property type="evidence" value="ECO:0007669"/>
    <property type="project" value="InterPro"/>
</dbReference>
<dbReference type="GO" id="GO:0006633">
    <property type="term" value="P:fatty acid biosynthetic process"/>
    <property type="evidence" value="ECO:0007669"/>
    <property type="project" value="InterPro"/>
</dbReference>
<evidence type="ECO:0000259" key="7">
    <source>
        <dbReference type="Pfam" id="PF22624"/>
    </source>
</evidence>
<protein>
    <submittedName>
        <fullName evidence="8">4'-phosphopantetheinyl transferase</fullName>
    </submittedName>
</protein>
<keyword evidence="5" id="KW-0460">Magnesium</keyword>
<dbReference type="GO" id="GO:0005829">
    <property type="term" value="C:cytosol"/>
    <property type="evidence" value="ECO:0007669"/>
    <property type="project" value="TreeGrafter"/>
</dbReference>
<dbReference type="Proteomes" id="UP000016860">
    <property type="component" value="Unassembled WGS sequence"/>
</dbReference>
<proteinExistence type="inferred from homology"/>
<feature type="domain" description="4'-phosphopantetheinyl transferase N-terminal" evidence="7">
    <location>
        <begin position="14"/>
        <end position="98"/>
    </location>
</feature>
<gene>
    <name evidence="8" type="ORF">L323_07075</name>
</gene>
<dbReference type="STRING" id="1330534.L323_07075"/>
<dbReference type="SUPFAM" id="SSF56214">
    <property type="entry name" value="4'-phosphopantetheinyl transferase"/>
    <property type="match status" value="2"/>
</dbReference>
<dbReference type="PATRIC" id="fig|1330534.3.peg.1414"/>
<dbReference type="Gene3D" id="3.90.470.20">
    <property type="entry name" value="4'-phosphopantetheinyl transferase domain"/>
    <property type="match status" value="2"/>
</dbReference>
<evidence type="ECO:0000256" key="5">
    <source>
        <dbReference type="ARBA" id="ARBA00022842"/>
    </source>
</evidence>
<dbReference type="PANTHER" id="PTHR12215:SF10">
    <property type="entry name" value="L-AMINOADIPATE-SEMIALDEHYDE DEHYDROGENASE-PHOSPHOPANTETHEINYL TRANSFERASE"/>
    <property type="match status" value="1"/>
</dbReference>
<evidence type="ECO:0000256" key="2">
    <source>
        <dbReference type="ARBA" id="ARBA00010990"/>
    </source>
</evidence>
<keyword evidence="4" id="KW-0479">Metal-binding</keyword>
<dbReference type="InterPro" id="IPR008278">
    <property type="entry name" value="4-PPantetheinyl_Trfase_dom"/>
</dbReference>
<comment type="cofactor">
    <cofactor evidence="1">
        <name>Mg(2+)</name>
        <dbReference type="ChEBI" id="CHEBI:18420"/>
    </cofactor>
</comment>
<dbReference type="OrthoDB" id="9808281at2"/>
<evidence type="ECO:0000313" key="9">
    <source>
        <dbReference type="Proteomes" id="UP000016860"/>
    </source>
</evidence>
<dbReference type="NCBIfam" id="TIGR00556">
    <property type="entry name" value="pantethn_trn"/>
    <property type="match status" value="1"/>
</dbReference>
<dbReference type="InterPro" id="IPR050559">
    <property type="entry name" value="P-Pant_transferase_sf"/>
</dbReference>
<dbReference type="GO" id="GO:0008897">
    <property type="term" value="F:holo-[acyl-carrier-protein] synthase activity"/>
    <property type="evidence" value="ECO:0007669"/>
    <property type="project" value="InterPro"/>
</dbReference>
<evidence type="ECO:0000256" key="3">
    <source>
        <dbReference type="ARBA" id="ARBA00022679"/>
    </source>
</evidence>
<organism evidence="8 9">
    <name type="scientific">Ruminiclostridium papyrosolvens C7</name>
    <dbReference type="NCBI Taxonomy" id="1330534"/>
    <lineage>
        <taxon>Bacteria</taxon>
        <taxon>Bacillati</taxon>
        <taxon>Bacillota</taxon>
        <taxon>Clostridia</taxon>
        <taxon>Eubacteriales</taxon>
        <taxon>Oscillospiraceae</taxon>
        <taxon>Ruminiclostridium</taxon>
    </lineage>
</organism>
<dbReference type="RefSeq" id="WP_020814978.1">
    <property type="nucleotide sequence ID" value="NZ_ATAY01000023.1"/>
</dbReference>
<dbReference type="AlphaFoldDB" id="U4R3A0"/>
<evidence type="ECO:0000313" key="8">
    <source>
        <dbReference type="EMBL" id="EPR12814.1"/>
    </source>
</evidence>
<feature type="domain" description="4'-phosphopantetheinyl transferase" evidence="6">
    <location>
        <begin position="104"/>
        <end position="207"/>
    </location>
</feature>
<name>U4R3A0_9FIRM</name>
<sequence length="229" mass="26473">MVNLYGTKVSACTDDNINLLKRFISDERKARMERFLFKEDSIRCLLGEVIARYAVSKDLNYKNEDIGFKTDSYNKPYLVIANQSVFYNISHSGDWVVCILSDKPCGIDVEFIKEADFDIAKRFFSQNEYESLMSQPAHYRTRYFFMLWTLKESYIKTDGRGLSLPLDSFSFNIDSGRISLSTKDTNNLSNCFFSQFEIDDDHVVSVCSKEDCFPDKICLVTVQDILNTL</sequence>
<evidence type="ECO:0000256" key="1">
    <source>
        <dbReference type="ARBA" id="ARBA00001946"/>
    </source>
</evidence>
<evidence type="ECO:0000259" key="6">
    <source>
        <dbReference type="Pfam" id="PF01648"/>
    </source>
</evidence>
<reference evidence="8 9" key="1">
    <citation type="journal article" date="2013" name="Genome Announc.">
        <title>Draft Genome Sequence of the Cellulolytic Bacterium Clostridium papyrosolvens C7 (ATCC 700395).</title>
        <authorList>
            <person name="Zepeda V."/>
            <person name="Dassa B."/>
            <person name="Borovok I."/>
            <person name="Lamed R."/>
            <person name="Bayer E.A."/>
            <person name="Cate J.H."/>
        </authorList>
    </citation>
    <scope>NUCLEOTIDE SEQUENCE [LARGE SCALE GENOMIC DNA]</scope>
    <source>
        <strain evidence="8 9">C7</strain>
    </source>
</reference>
<dbReference type="GO" id="GO:0019878">
    <property type="term" value="P:lysine biosynthetic process via aminoadipic acid"/>
    <property type="evidence" value="ECO:0007669"/>
    <property type="project" value="TreeGrafter"/>
</dbReference>
<dbReference type="Pfam" id="PF01648">
    <property type="entry name" value="ACPS"/>
    <property type="match status" value="1"/>
</dbReference>
<dbReference type="Pfam" id="PF22624">
    <property type="entry name" value="AASDHPPT_N"/>
    <property type="match status" value="1"/>
</dbReference>
<evidence type="ECO:0000256" key="4">
    <source>
        <dbReference type="ARBA" id="ARBA00022723"/>
    </source>
</evidence>
<keyword evidence="3 8" id="KW-0808">Transferase</keyword>
<dbReference type="InterPro" id="IPR037143">
    <property type="entry name" value="4-PPantetheinyl_Trfase_dom_sf"/>
</dbReference>
<dbReference type="EMBL" id="ATAY01000023">
    <property type="protein sequence ID" value="EPR12814.1"/>
    <property type="molecule type" value="Genomic_DNA"/>
</dbReference>
<accession>U4R3A0</accession>
<dbReference type="InterPro" id="IPR055066">
    <property type="entry name" value="AASDHPPT_N"/>
</dbReference>
<dbReference type="InterPro" id="IPR004568">
    <property type="entry name" value="Ppantetheine-prot_Trfase_dom"/>
</dbReference>
<comment type="caution">
    <text evidence="8">The sequence shown here is derived from an EMBL/GenBank/DDBJ whole genome shotgun (WGS) entry which is preliminary data.</text>
</comment>
<comment type="similarity">
    <text evidence="2">Belongs to the P-Pant transferase superfamily. Gsp/Sfp/HetI/AcpT family.</text>
</comment>
<dbReference type="PANTHER" id="PTHR12215">
    <property type="entry name" value="PHOSPHOPANTETHEINE TRANSFERASE"/>
    <property type="match status" value="1"/>
</dbReference>